<dbReference type="RefSeq" id="WP_183570323.1">
    <property type="nucleotide sequence ID" value="NZ_CBCSLB010000026.1"/>
</dbReference>
<organism evidence="1 2">
    <name type="scientific">Paenibacillus endophyticus</name>
    <dbReference type="NCBI Taxonomy" id="1294268"/>
    <lineage>
        <taxon>Bacteria</taxon>
        <taxon>Bacillati</taxon>
        <taxon>Bacillota</taxon>
        <taxon>Bacilli</taxon>
        <taxon>Bacillales</taxon>
        <taxon>Paenibacillaceae</taxon>
        <taxon>Paenibacillus</taxon>
    </lineage>
</organism>
<reference evidence="1 2" key="1">
    <citation type="submission" date="2020-08" db="EMBL/GenBank/DDBJ databases">
        <title>Genomic Encyclopedia of Type Strains, Phase III (KMG-III): the genomes of soil and plant-associated and newly described type strains.</title>
        <authorList>
            <person name="Whitman W."/>
        </authorList>
    </citation>
    <scope>NUCLEOTIDE SEQUENCE [LARGE SCALE GENOMIC DNA]</scope>
    <source>
        <strain evidence="1 2">CECT 8234</strain>
    </source>
</reference>
<proteinExistence type="predicted"/>
<protein>
    <submittedName>
        <fullName evidence="1">Uncharacterized protein</fullName>
    </submittedName>
</protein>
<name>A0A7W5CER5_9BACL</name>
<dbReference type="AlphaFoldDB" id="A0A7W5CER5"/>
<accession>A0A7W5CER5</accession>
<gene>
    <name evidence="1" type="ORF">FHS16_005647</name>
</gene>
<evidence type="ECO:0000313" key="1">
    <source>
        <dbReference type="EMBL" id="MBB3155539.1"/>
    </source>
</evidence>
<comment type="caution">
    <text evidence="1">The sequence shown here is derived from an EMBL/GenBank/DDBJ whole genome shotgun (WGS) entry which is preliminary data.</text>
</comment>
<evidence type="ECO:0000313" key="2">
    <source>
        <dbReference type="Proteomes" id="UP000518605"/>
    </source>
</evidence>
<dbReference type="EMBL" id="JACHXW010000026">
    <property type="protein sequence ID" value="MBB3155539.1"/>
    <property type="molecule type" value="Genomic_DNA"/>
</dbReference>
<sequence length="77" mass="9293">MQIRNSEYHTTTWFTAEELLAFNWNQVFHYEDETMNGEKIMEFVDYAECGKTFMEVVNRLYSRKNPSDIRLIIAFDN</sequence>
<keyword evidence="2" id="KW-1185">Reference proteome</keyword>
<dbReference type="Proteomes" id="UP000518605">
    <property type="component" value="Unassembled WGS sequence"/>
</dbReference>